<feature type="region of interest" description="Disordered" evidence="2">
    <location>
        <begin position="416"/>
        <end position="512"/>
    </location>
</feature>
<sequence length="601" mass="68996">MSARLDKRMEEKNDAMKKTGDEVTVSEEMEKIRKENDRLGRLLLKEDVVNEGSKVATLHKEIMELKQQVIVKKVAEDDIFSMKQEIDQLRSSALAKGNFESKLDGLCTEVSRLKIQGMKDREEVEAWKGEALRPGKQEWQRRNRHSRWTATWIFAAIIREVDKWKQEYVKMKEMHRAASRETEVLKGKQVVAEGEVIKLKEQLSKVPAEESDTQRFMSGYGDHRDRGYDNRERRDRGRDGQDYREGGYERESRRCPIRCFNCDELGHYANQCTQPRRQRVSRPSSSTDSRGDRSQGKRSTSGELLESKVAEISKSVAAVCQYVEIEQQKKAMKERRKMEKKEAEERAEAEHAEAELKRKKKEEKLRRDAEKFEEVNKHLDIKVALRVGELREDVQEDVRFEIRETSNELCRTVARGKQKAIPLPGSDQESGASGSDTEEISERTRKLCISQKHKRGPGPVFEGSPPMKQPPRRTPRKVTKPAKLTERLTRAKAKRQENMPTPKKTPPSIRKKADVAGLGAVKRLRFKKKIMNDLKGLDALVLQNICRDEDITYNGKFESIFDIAVHRAQLAFGPESDEAASAEPDDVSTDVVEETTQSTEG</sequence>
<feature type="compositionally biased region" description="Basic and acidic residues" evidence="2">
    <location>
        <begin position="483"/>
        <end position="497"/>
    </location>
</feature>
<organism evidence="4 5">
    <name type="scientific">Chara braunii</name>
    <name type="common">Braun's stonewort</name>
    <dbReference type="NCBI Taxonomy" id="69332"/>
    <lineage>
        <taxon>Eukaryota</taxon>
        <taxon>Viridiplantae</taxon>
        <taxon>Streptophyta</taxon>
        <taxon>Charophyceae</taxon>
        <taxon>Charales</taxon>
        <taxon>Characeae</taxon>
        <taxon>Chara</taxon>
    </lineage>
</organism>
<keyword evidence="1" id="KW-0479">Metal-binding</keyword>
<name>A0A388JYJ4_CHABU</name>
<feature type="compositionally biased region" description="Basic residues" evidence="2">
    <location>
        <begin position="470"/>
        <end position="480"/>
    </location>
</feature>
<evidence type="ECO:0000313" key="4">
    <source>
        <dbReference type="EMBL" id="GBG62879.1"/>
    </source>
</evidence>
<dbReference type="GO" id="GO:0008270">
    <property type="term" value="F:zinc ion binding"/>
    <property type="evidence" value="ECO:0007669"/>
    <property type="project" value="UniProtKB-KW"/>
</dbReference>
<dbReference type="Gramene" id="GBG62879">
    <property type="protein sequence ID" value="GBG62879"/>
    <property type="gene ID" value="CBR_g34251"/>
</dbReference>
<feature type="region of interest" description="Disordered" evidence="2">
    <location>
        <begin position="1"/>
        <end position="28"/>
    </location>
</feature>
<evidence type="ECO:0000256" key="1">
    <source>
        <dbReference type="PROSITE-ProRule" id="PRU00047"/>
    </source>
</evidence>
<dbReference type="Gene3D" id="4.10.60.10">
    <property type="entry name" value="Zinc finger, CCHC-type"/>
    <property type="match status" value="1"/>
</dbReference>
<dbReference type="GO" id="GO:0003676">
    <property type="term" value="F:nucleic acid binding"/>
    <property type="evidence" value="ECO:0007669"/>
    <property type="project" value="InterPro"/>
</dbReference>
<accession>A0A388JYJ4</accession>
<dbReference type="PROSITE" id="PS50158">
    <property type="entry name" value="ZF_CCHC"/>
    <property type="match status" value="1"/>
</dbReference>
<dbReference type="InterPro" id="IPR036875">
    <property type="entry name" value="Znf_CCHC_sf"/>
</dbReference>
<feature type="domain" description="CCHC-type" evidence="3">
    <location>
        <begin position="258"/>
        <end position="274"/>
    </location>
</feature>
<keyword evidence="1" id="KW-0863">Zinc-finger</keyword>
<feature type="compositionally biased region" description="Acidic residues" evidence="2">
    <location>
        <begin position="575"/>
        <end position="593"/>
    </location>
</feature>
<feature type="region of interest" description="Disordered" evidence="2">
    <location>
        <begin position="336"/>
        <end position="369"/>
    </location>
</feature>
<gene>
    <name evidence="4" type="ORF">CBR_g34251</name>
</gene>
<reference evidence="4 5" key="1">
    <citation type="journal article" date="2018" name="Cell">
        <title>The Chara Genome: Secondary Complexity and Implications for Plant Terrestrialization.</title>
        <authorList>
            <person name="Nishiyama T."/>
            <person name="Sakayama H."/>
            <person name="Vries J.D."/>
            <person name="Buschmann H."/>
            <person name="Saint-Marcoux D."/>
            <person name="Ullrich K.K."/>
            <person name="Haas F.B."/>
            <person name="Vanderstraeten L."/>
            <person name="Becker D."/>
            <person name="Lang D."/>
            <person name="Vosolsobe S."/>
            <person name="Rombauts S."/>
            <person name="Wilhelmsson P.K.I."/>
            <person name="Janitza P."/>
            <person name="Kern R."/>
            <person name="Heyl A."/>
            <person name="Rumpler F."/>
            <person name="Villalobos L.I.A.C."/>
            <person name="Clay J.M."/>
            <person name="Skokan R."/>
            <person name="Toyoda A."/>
            <person name="Suzuki Y."/>
            <person name="Kagoshima H."/>
            <person name="Schijlen E."/>
            <person name="Tajeshwar N."/>
            <person name="Catarino B."/>
            <person name="Hetherington A.J."/>
            <person name="Saltykova A."/>
            <person name="Bonnot C."/>
            <person name="Breuninger H."/>
            <person name="Symeonidi A."/>
            <person name="Radhakrishnan G.V."/>
            <person name="Van Nieuwerburgh F."/>
            <person name="Deforce D."/>
            <person name="Chang C."/>
            <person name="Karol K.G."/>
            <person name="Hedrich R."/>
            <person name="Ulvskov P."/>
            <person name="Glockner G."/>
            <person name="Delwiche C.F."/>
            <person name="Petrasek J."/>
            <person name="Van de Peer Y."/>
            <person name="Friml J."/>
            <person name="Beilby M."/>
            <person name="Dolan L."/>
            <person name="Kohara Y."/>
            <person name="Sugano S."/>
            <person name="Fujiyama A."/>
            <person name="Delaux P.-M."/>
            <person name="Quint M."/>
            <person name="TheiBen G."/>
            <person name="Hagemann M."/>
            <person name="Harholt J."/>
            <person name="Dunand C."/>
            <person name="Zachgo S."/>
            <person name="Langdale J."/>
            <person name="Maumus F."/>
            <person name="Straeten D.V.D."/>
            <person name="Gould S.B."/>
            <person name="Rensing S.A."/>
        </authorList>
    </citation>
    <scope>NUCLEOTIDE SEQUENCE [LARGE SCALE GENOMIC DNA]</scope>
    <source>
        <strain evidence="4 5">S276</strain>
    </source>
</reference>
<feature type="compositionally biased region" description="Basic and acidic residues" evidence="2">
    <location>
        <begin position="1"/>
        <end position="21"/>
    </location>
</feature>
<evidence type="ECO:0000313" key="5">
    <source>
        <dbReference type="Proteomes" id="UP000265515"/>
    </source>
</evidence>
<proteinExistence type="predicted"/>
<comment type="caution">
    <text evidence="4">The sequence shown here is derived from an EMBL/GenBank/DDBJ whole genome shotgun (WGS) entry which is preliminary data.</text>
</comment>
<feature type="region of interest" description="Disordered" evidence="2">
    <location>
        <begin position="273"/>
        <end position="306"/>
    </location>
</feature>
<evidence type="ECO:0000259" key="3">
    <source>
        <dbReference type="PROSITE" id="PS50158"/>
    </source>
</evidence>
<dbReference type="SMART" id="SM00343">
    <property type="entry name" value="ZnF_C2HC"/>
    <property type="match status" value="1"/>
</dbReference>
<dbReference type="InterPro" id="IPR001878">
    <property type="entry name" value="Znf_CCHC"/>
</dbReference>
<keyword evidence="1" id="KW-0862">Zinc</keyword>
<evidence type="ECO:0000256" key="2">
    <source>
        <dbReference type="SAM" id="MobiDB-lite"/>
    </source>
</evidence>
<dbReference type="Pfam" id="PF00098">
    <property type="entry name" value="zf-CCHC"/>
    <property type="match status" value="1"/>
</dbReference>
<dbReference type="SUPFAM" id="SSF57756">
    <property type="entry name" value="Retrovirus zinc finger-like domains"/>
    <property type="match status" value="1"/>
</dbReference>
<protein>
    <recommendedName>
        <fullName evidence="3">CCHC-type domain-containing protein</fullName>
    </recommendedName>
</protein>
<feature type="region of interest" description="Disordered" evidence="2">
    <location>
        <begin position="204"/>
        <end position="247"/>
    </location>
</feature>
<dbReference type="AlphaFoldDB" id="A0A388JYJ4"/>
<feature type="region of interest" description="Disordered" evidence="2">
    <location>
        <begin position="574"/>
        <end position="601"/>
    </location>
</feature>
<dbReference type="EMBL" id="BFEA01000033">
    <property type="protein sequence ID" value="GBG62879.1"/>
    <property type="molecule type" value="Genomic_DNA"/>
</dbReference>
<keyword evidence="5" id="KW-1185">Reference proteome</keyword>
<dbReference type="Proteomes" id="UP000265515">
    <property type="component" value="Unassembled WGS sequence"/>
</dbReference>
<feature type="compositionally biased region" description="Basic and acidic residues" evidence="2">
    <location>
        <begin position="221"/>
        <end position="247"/>
    </location>
</feature>